<dbReference type="PROSITE" id="PS50082">
    <property type="entry name" value="WD_REPEATS_2"/>
    <property type="match status" value="5"/>
</dbReference>
<comment type="subcellular location">
    <subcellularLocation>
        <location evidence="1">Nucleus</location>
    </subcellularLocation>
</comment>
<evidence type="ECO:0000256" key="5">
    <source>
        <dbReference type="ARBA" id="ARBA00022853"/>
    </source>
</evidence>
<evidence type="ECO:0000313" key="9">
    <source>
        <dbReference type="EMBL" id="KAK9737734.1"/>
    </source>
</evidence>
<dbReference type="InterPro" id="IPR036322">
    <property type="entry name" value="WD40_repeat_dom_sf"/>
</dbReference>
<sequence length="464" mass="52492">MGDKGDAETFDDAVEERVINEEYKIWKKNTPFLYDLVMTHALEWPSLTAQWLPDVTRPDGKDHSIHRLILGTHTSDEQNHLLIASVQLPNEDAQFDASHYENEKGEFGGFGSVSGKIEIEIKINHEGEVNRARYMPQNPCVIATKTPSSDVLVFDYTKHPSKPDPSGECHPDLRLRGHQKEGYGLSWNPNLNGYLLSASDDHTICLWDINALSWNPNLNGYLLSASDDHTICLWDINATPKDNRIIDAKTIFTGHTAVVEDVAWHLLHENVAWHLLHESLFGSVADDQKLMIWDTRCNNTSKPSHTVDAHTAEVNCLSFNPYSEFILATGSADKTVALWDLRNLKLKLHSFESHKDEIFQVQWSPHNETILASSGTDRRLHVWDLSKIGEEQTPEDNEDGPPELLFIHGGHTAKISDFSWNPNEPWVICSVSEDNIMQVWQMAENVYNDDDPDQTASDMDATPN</sequence>
<keyword evidence="6" id="KW-0539">Nucleus</keyword>
<feature type="repeat" description="WD" evidence="7">
    <location>
        <begin position="211"/>
        <end position="237"/>
    </location>
</feature>
<comment type="similarity">
    <text evidence="2">Belongs to the WD repeat RBAP46/RBAP48/MSI1 family.</text>
</comment>
<keyword evidence="5" id="KW-0156">Chromatin regulator</keyword>
<dbReference type="Pfam" id="PF00400">
    <property type="entry name" value="WD40"/>
    <property type="match status" value="5"/>
</dbReference>
<keyword evidence="10" id="KW-1185">Reference proteome</keyword>
<dbReference type="Pfam" id="PF12265">
    <property type="entry name" value="CAF1C_H4-bd"/>
    <property type="match status" value="1"/>
</dbReference>
<evidence type="ECO:0000259" key="8">
    <source>
        <dbReference type="Pfam" id="PF12265"/>
    </source>
</evidence>
<evidence type="ECO:0000256" key="2">
    <source>
        <dbReference type="ARBA" id="ARBA00009341"/>
    </source>
</evidence>
<feature type="repeat" description="WD" evidence="7">
    <location>
        <begin position="307"/>
        <end position="343"/>
    </location>
</feature>
<dbReference type="PRINTS" id="PR00320">
    <property type="entry name" value="GPROTEINBRPT"/>
</dbReference>
<dbReference type="EMBL" id="JASPKY010000096">
    <property type="protein sequence ID" value="KAK9737734.1"/>
    <property type="molecule type" value="Genomic_DNA"/>
</dbReference>
<evidence type="ECO:0000313" key="10">
    <source>
        <dbReference type="Proteomes" id="UP001458880"/>
    </source>
</evidence>
<protein>
    <submittedName>
        <fullName evidence="9">Histone-binding protein RBBP4 or subunit C of CAF1 complex</fullName>
    </submittedName>
</protein>
<keyword evidence="3 7" id="KW-0853">WD repeat</keyword>
<dbReference type="InterPro" id="IPR050459">
    <property type="entry name" value="WD_repeat_RBAP46/RBAP48/MSI1"/>
</dbReference>
<evidence type="ECO:0000256" key="1">
    <source>
        <dbReference type="ARBA" id="ARBA00004123"/>
    </source>
</evidence>
<dbReference type="InterPro" id="IPR022052">
    <property type="entry name" value="Histone-bd_RBBP4-like_N"/>
</dbReference>
<dbReference type="FunFam" id="2.130.10.10:FF:001762">
    <property type="entry name" value="RBBP4 isoform 18"/>
    <property type="match status" value="1"/>
</dbReference>
<dbReference type="InterPro" id="IPR001680">
    <property type="entry name" value="WD40_rpt"/>
</dbReference>
<dbReference type="InterPro" id="IPR020472">
    <property type="entry name" value="WD40_PAC1"/>
</dbReference>
<evidence type="ECO:0000256" key="6">
    <source>
        <dbReference type="ARBA" id="ARBA00023242"/>
    </source>
</evidence>
<comment type="caution">
    <text evidence="9">The sequence shown here is derived from an EMBL/GenBank/DDBJ whole genome shotgun (WGS) entry which is preliminary data.</text>
</comment>
<evidence type="ECO:0000256" key="4">
    <source>
        <dbReference type="ARBA" id="ARBA00022737"/>
    </source>
</evidence>
<evidence type="ECO:0000256" key="3">
    <source>
        <dbReference type="ARBA" id="ARBA00022574"/>
    </source>
</evidence>
<dbReference type="GO" id="GO:0005634">
    <property type="term" value="C:nucleus"/>
    <property type="evidence" value="ECO:0007669"/>
    <property type="project" value="UniProtKB-SubCell"/>
</dbReference>
<keyword evidence="4" id="KW-0677">Repeat</keyword>
<dbReference type="InterPro" id="IPR019775">
    <property type="entry name" value="WD40_repeat_CS"/>
</dbReference>
<dbReference type="PROSITE" id="PS00678">
    <property type="entry name" value="WD_REPEATS_1"/>
    <property type="match status" value="4"/>
</dbReference>
<feature type="domain" description="Histone-binding protein RBBP4-like N-terminal" evidence="8">
    <location>
        <begin position="21"/>
        <end position="90"/>
    </location>
</feature>
<proteinExistence type="inferred from homology"/>
<dbReference type="GO" id="GO:0006325">
    <property type="term" value="P:chromatin organization"/>
    <property type="evidence" value="ECO:0007669"/>
    <property type="project" value="UniProtKB-KW"/>
</dbReference>
<dbReference type="AlphaFoldDB" id="A0AAW1LTC8"/>
<dbReference type="SMART" id="SM00320">
    <property type="entry name" value="WD40"/>
    <property type="match status" value="7"/>
</dbReference>
<feature type="repeat" description="WD" evidence="7">
    <location>
        <begin position="408"/>
        <end position="442"/>
    </location>
</feature>
<dbReference type="PANTHER" id="PTHR22850">
    <property type="entry name" value="WD40 REPEAT FAMILY"/>
    <property type="match status" value="1"/>
</dbReference>
<dbReference type="InterPro" id="IPR015943">
    <property type="entry name" value="WD40/YVTN_repeat-like_dom_sf"/>
</dbReference>
<dbReference type="Gene3D" id="2.130.10.10">
    <property type="entry name" value="YVTN repeat-like/Quinoprotein amine dehydrogenase"/>
    <property type="match status" value="2"/>
</dbReference>
<gene>
    <name evidence="9" type="ORF">QE152_g10471</name>
</gene>
<accession>A0AAW1LTC8</accession>
<feature type="repeat" description="WD" evidence="7">
    <location>
        <begin position="175"/>
        <end position="210"/>
    </location>
</feature>
<reference evidence="9 10" key="1">
    <citation type="journal article" date="2024" name="BMC Genomics">
        <title>De novo assembly and annotation of Popillia japonica's genome with initial clues to its potential as an invasive pest.</title>
        <authorList>
            <person name="Cucini C."/>
            <person name="Boschi S."/>
            <person name="Funari R."/>
            <person name="Cardaioli E."/>
            <person name="Iannotti N."/>
            <person name="Marturano G."/>
            <person name="Paoli F."/>
            <person name="Bruttini M."/>
            <person name="Carapelli A."/>
            <person name="Frati F."/>
            <person name="Nardi F."/>
        </authorList>
    </citation>
    <scope>NUCLEOTIDE SEQUENCE [LARGE SCALE GENOMIC DNA]</scope>
    <source>
        <strain evidence="9">DMR45628</strain>
    </source>
</reference>
<feature type="repeat" description="WD" evidence="7">
    <location>
        <begin position="351"/>
        <end position="393"/>
    </location>
</feature>
<dbReference type="SUPFAM" id="SSF50978">
    <property type="entry name" value="WD40 repeat-like"/>
    <property type="match status" value="1"/>
</dbReference>
<dbReference type="Proteomes" id="UP001458880">
    <property type="component" value="Unassembled WGS sequence"/>
</dbReference>
<name>A0AAW1LTC8_POPJA</name>
<dbReference type="CDD" id="cd00200">
    <property type="entry name" value="WD40"/>
    <property type="match status" value="1"/>
</dbReference>
<evidence type="ECO:0000256" key="7">
    <source>
        <dbReference type="PROSITE-ProRule" id="PRU00221"/>
    </source>
</evidence>
<organism evidence="9 10">
    <name type="scientific">Popillia japonica</name>
    <name type="common">Japanese beetle</name>
    <dbReference type="NCBI Taxonomy" id="7064"/>
    <lineage>
        <taxon>Eukaryota</taxon>
        <taxon>Metazoa</taxon>
        <taxon>Ecdysozoa</taxon>
        <taxon>Arthropoda</taxon>
        <taxon>Hexapoda</taxon>
        <taxon>Insecta</taxon>
        <taxon>Pterygota</taxon>
        <taxon>Neoptera</taxon>
        <taxon>Endopterygota</taxon>
        <taxon>Coleoptera</taxon>
        <taxon>Polyphaga</taxon>
        <taxon>Scarabaeiformia</taxon>
        <taxon>Scarabaeidae</taxon>
        <taxon>Rutelinae</taxon>
        <taxon>Popillia</taxon>
    </lineage>
</organism>
<dbReference type="PROSITE" id="PS50294">
    <property type="entry name" value="WD_REPEATS_REGION"/>
    <property type="match status" value="3"/>
</dbReference>